<gene>
    <name evidence="1" type="ORF">HK100_010212</name>
</gene>
<protein>
    <recommendedName>
        <fullName evidence="3">Non-haem dioxygenase N-terminal domain-containing protein</fullName>
    </recommendedName>
</protein>
<dbReference type="PANTHER" id="PTHR48420:SF1">
    <property type="entry name" value="NON-HAEM DIOXYGENASE N-TERMINAL DOMAIN-CONTAINING PROTEIN"/>
    <property type="match status" value="1"/>
</dbReference>
<accession>A0AAD5T2J3</accession>
<keyword evidence="2" id="KW-1185">Reference proteome</keyword>
<name>A0AAD5T2J3_9FUNG</name>
<dbReference type="PANTHER" id="PTHR48420">
    <property type="entry name" value="NON-HAEM DIOXYGENASE N-TERMINAL DOMAIN-CONTAINING PROTEIN"/>
    <property type="match status" value="1"/>
</dbReference>
<dbReference type="Gene3D" id="2.60.120.330">
    <property type="entry name" value="B-lactam Antibiotic, Isopenicillin N Synthase, Chain"/>
    <property type="match status" value="1"/>
</dbReference>
<comment type="caution">
    <text evidence="1">The sequence shown here is derived from an EMBL/GenBank/DDBJ whole genome shotgun (WGS) entry which is preliminary data.</text>
</comment>
<proteinExistence type="predicted"/>
<dbReference type="SUPFAM" id="SSF51197">
    <property type="entry name" value="Clavaminate synthase-like"/>
    <property type="match status" value="1"/>
</dbReference>
<evidence type="ECO:0000313" key="2">
    <source>
        <dbReference type="Proteomes" id="UP001211907"/>
    </source>
</evidence>
<evidence type="ECO:0008006" key="3">
    <source>
        <dbReference type="Google" id="ProtNLM"/>
    </source>
</evidence>
<dbReference type="AlphaFoldDB" id="A0AAD5T2J3"/>
<sequence>MSATRITLGELEAGENDAIVFEAIKSAFGTPDSLGIIAIQLPSDHVYHAQRKHLLELAPRIASLPAEVKASLEHPQSNYSFGWSHGKEIMESGPDTGKGSYYAQINPRAPSELTAEFTAKYPSYGYPNVWPAAQQLGGESLEHAFLGLGRTMADIGVVLARRLDAYLKAKTLGRSDVASFSGALSSPTNCHKGRLLYYFPQTEAESDAVAAAWCGLHLDHSMLTVLTRAITDPSVLDPADKSGLYIQLPSDTQSQNLTNAGNKKDQSVKDEPRFVRVAIPEDCVAIQIGEAATYASNGLLRATPHLVKGSSRSNVARSTFACFLQPDSEFDLGAGKTFGAFSEEILALHYEQQ</sequence>
<reference evidence="1" key="1">
    <citation type="submission" date="2020-05" db="EMBL/GenBank/DDBJ databases">
        <title>Phylogenomic resolution of chytrid fungi.</title>
        <authorList>
            <person name="Stajich J.E."/>
            <person name="Amses K."/>
            <person name="Simmons R."/>
            <person name="Seto K."/>
            <person name="Myers J."/>
            <person name="Bonds A."/>
            <person name="Quandt C.A."/>
            <person name="Barry K."/>
            <person name="Liu P."/>
            <person name="Grigoriev I."/>
            <person name="Longcore J.E."/>
            <person name="James T.Y."/>
        </authorList>
    </citation>
    <scope>NUCLEOTIDE SEQUENCE</scope>
    <source>
        <strain evidence="1">JEL0513</strain>
    </source>
</reference>
<dbReference type="InterPro" id="IPR027443">
    <property type="entry name" value="IPNS-like_sf"/>
</dbReference>
<dbReference type="EMBL" id="JADGJH010000555">
    <property type="protein sequence ID" value="KAJ3126509.1"/>
    <property type="molecule type" value="Genomic_DNA"/>
</dbReference>
<dbReference type="Proteomes" id="UP001211907">
    <property type="component" value="Unassembled WGS sequence"/>
</dbReference>
<organism evidence="1 2">
    <name type="scientific">Physocladia obscura</name>
    <dbReference type="NCBI Taxonomy" id="109957"/>
    <lineage>
        <taxon>Eukaryota</taxon>
        <taxon>Fungi</taxon>
        <taxon>Fungi incertae sedis</taxon>
        <taxon>Chytridiomycota</taxon>
        <taxon>Chytridiomycota incertae sedis</taxon>
        <taxon>Chytridiomycetes</taxon>
        <taxon>Chytridiales</taxon>
        <taxon>Chytriomycetaceae</taxon>
        <taxon>Physocladia</taxon>
    </lineage>
</organism>
<evidence type="ECO:0000313" key="1">
    <source>
        <dbReference type="EMBL" id="KAJ3126509.1"/>
    </source>
</evidence>